<organism evidence="2 3">
    <name type="scientific">Heracleum sosnowskyi</name>
    <dbReference type="NCBI Taxonomy" id="360622"/>
    <lineage>
        <taxon>Eukaryota</taxon>
        <taxon>Viridiplantae</taxon>
        <taxon>Streptophyta</taxon>
        <taxon>Embryophyta</taxon>
        <taxon>Tracheophyta</taxon>
        <taxon>Spermatophyta</taxon>
        <taxon>Magnoliopsida</taxon>
        <taxon>eudicotyledons</taxon>
        <taxon>Gunneridae</taxon>
        <taxon>Pentapetalae</taxon>
        <taxon>asterids</taxon>
        <taxon>campanulids</taxon>
        <taxon>Apiales</taxon>
        <taxon>Apiaceae</taxon>
        <taxon>Apioideae</taxon>
        <taxon>apioid superclade</taxon>
        <taxon>Tordylieae</taxon>
        <taxon>Tordyliinae</taxon>
        <taxon>Heracleum</taxon>
    </lineage>
</organism>
<feature type="region of interest" description="Disordered" evidence="1">
    <location>
        <begin position="167"/>
        <end position="194"/>
    </location>
</feature>
<feature type="region of interest" description="Disordered" evidence="1">
    <location>
        <begin position="68"/>
        <end position="88"/>
    </location>
</feature>
<comment type="caution">
    <text evidence="2">The sequence shown here is derived from an EMBL/GenBank/DDBJ whole genome shotgun (WGS) entry which is preliminary data.</text>
</comment>
<accession>A0AAD8GQ72</accession>
<feature type="compositionally biased region" description="Basic and acidic residues" evidence="1">
    <location>
        <begin position="236"/>
        <end position="252"/>
    </location>
</feature>
<feature type="compositionally biased region" description="Basic and acidic residues" evidence="1">
    <location>
        <begin position="181"/>
        <end position="194"/>
    </location>
</feature>
<dbReference type="Proteomes" id="UP001237642">
    <property type="component" value="Unassembled WGS sequence"/>
</dbReference>
<reference evidence="2" key="1">
    <citation type="submission" date="2023-02" db="EMBL/GenBank/DDBJ databases">
        <title>Genome of toxic invasive species Heracleum sosnowskyi carries increased number of genes despite the absence of recent whole-genome duplications.</title>
        <authorList>
            <person name="Schelkunov M."/>
            <person name="Shtratnikova V."/>
            <person name="Makarenko M."/>
            <person name="Klepikova A."/>
            <person name="Omelchenko D."/>
            <person name="Novikova G."/>
            <person name="Obukhova E."/>
            <person name="Bogdanov V."/>
            <person name="Penin A."/>
            <person name="Logacheva M."/>
        </authorList>
    </citation>
    <scope>NUCLEOTIDE SEQUENCE</scope>
    <source>
        <strain evidence="2">Hsosn_3</strain>
        <tissue evidence="2">Leaf</tissue>
    </source>
</reference>
<proteinExistence type="predicted"/>
<dbReference type="AlphaFoldDB" id="A0AAD8GQ72"/>
<feature type="region of interest" description="Disordered" evidence="1">
    <location>
        <begin position="209"/>
        <end position="253"/>
    </location>
</feature>
<protein>
    <submittedName>
        <fullName evidence="2">Uncharacterized protein</fullName>
    </submittedName>
</protein>
<dbReference type="PANTHER" id="PTHR36038:SF3">
    <property type="entry name" value="OVATE FAMILY PROTEIN"/>
    <property type="match status" value="1"/>
</dbReference>
<gene>
    <name evidence="2" type="ORF">POM88_052868</name>
</gene>
<evidence type="ECO:0000256" key="1">
    <source>
        <dbReference type="SAM" id="MobiDB-lite"/>
    </source>
</evidence>
<name>A0AAD8GQ72_9APIA</name>
<reference evidence="2" key="2">
    <citation type="submission" date="2023-05" db="EMBL/GenBank/DDBJ databases">
        <authorList>
            <person name="Schelkunov M.I."/>
        </authorList>
    </citation>
    <scope>NUCLEOTIDE SEQUENCE</scope>
    <source>
        <strain evidence="2">Hsosn_3</strain>
        <tissue evidence="2">Leaf</tissue>
    </source>
</reference>
<feature type="region of interest" description="Disordered" evidence="1">
    <location>
        <begin position="280"/>
        <end position="302"/>
    </location>
</feature>
<evidence type="ECO:0000313" key="3">
    <source>
        <dbReference type="Proteomes" id="UP001237642"/>
    </source>
</evidence>
<sequence>MVIIISSDSGLIAIILGPGTNAIQIDLLFAVHLAILFLSPQCIATDIGLLHNMQIIQWLLRVADEPPKERNGVTTQTSKERRSEKTQVLPNQLETNQRPKRVRKISLGCENFSLFTILRRRDISKNFFYNTLNLKRVDTTKMTKKEVISKGLDAAPNHVKNTKVLPLADDALSSRRHRGNKEKGDQKAKTEKTKTLSKMKELVRWAAATKSVKGGKNMSREVSQFRNRETLNLVPGDKRSNDSSKTSSKWDTESCSTTSSVYSALSTASSNRIILDQTKNINHSLNSPPVRDNNGSTKSKSGKWITTDSDFVVLEL</sequence>
<keyword evidence="3" id="KW-1185">Reference proteome</keyword>
<dbReference type="PANTHER" id="PTHR36038">
    <property type="entry name" value="OS06G0102750 PROTEIN"/>
    <property type="match status" value="1"/>
</dbReference>
<dbReference type="EMBL" id="JAUIZM010000014">
    <property type="protein sequence ID" value="KAK1353030.1"/>
    <property type="molecule type" value="Genomic_DNA"/>
</dbReference>
<evidence type="ECO:0000313" key="2">
    <source>
        <dbReference type="EMBL" id="KAK1353030.1"/>
    </source>
</evidence>